<organism evidence="2 3">
    <name type="scientific">Phialocephala subalpina</name>
    <dbReference type="NCBI Taxonomy" id="576137"/>
    <lineage>
        <taxon>Eukaryota</taxon>
        <taxon>Fungi</taxon>
        <taxon>Dikarya</taxon>
        <taxon>Ascomycota</taxon>
        <taxon>Pezizomycotina</taxon>
        <taxon>Leotiomycetes</taxon>
        <taxon>Helotiales</taxon>
        <taxon>Mollisiaceae</taxon>
        <taxon>Phialocephala</taxon>
        <taxon>Phialocephala fortinii species complex</taxon>
    </lineage>
</organism>
<dbReference type="PANTHER" id="PTHR28122">
    <property type="entry name" value="E3 UBIQUITIN-PROTEIN LIGASE SUBSTRATE RECEPTOR MMS22"/>
    <property type="match status" value="1"/>
</dbReference>
<evidence type="ECO:0000313" key="3">
    <source>
        <dbReference type="Proteomes" id="UP000184330"/>
    </source>
</evidence>
<feature type="compositionally biased region" description="Basic residues" evidence="1">
    <location>
        <begin position="838"/>
        <end position="847"/>
    </location>
</feature>
<feature type="region of interest" description="Disordered" evidence="1">
    <location>
        <begin position="139"/>
        <end position="678"/>
    </location>
</feature>
<name>A0A1L7WJ20_9HELO</name>
<sequence>MASWKEKGEVPDSDDEWDIESQRNKQDGGVHEPELENTAEIDDENAIETENEERIPSQYGAEQSQELLPQDTSANDEASPPEAYEAASTPTNEVDAPLPQIWSSPDLARVFKIPDLEGLSDEEDALRIDARRAQMPATDDISRSYVRITSPLSTQPSSPPGSLPELPPLPRTKSGTTSTLDSLDIETAPPEEHIYESNGQDVETGSNYPMKRSLRQRNAIQLHPYVVEQEKYRRTLKSRGIAPMRLASSQIEPRHAPRKSSSPDPDFQEQETQEVEGDTGESQAMELDWDPPPSSSPVQPVGNQNQNVIDNGDEDEDKKDDNLPDIDELLRSRQQPSGKPDLKRRRIKSYSHKFKRPVLPRILTQPRAPRTTDNGNPIFDVPASPPATSSPFPNPVAHGRVGASRGEPRSLEPTPSLLSQEDIYVQRSVDLPMPATSAIKPPLEPISLTSESESDDPFASDVENSLASSSSDESVQIRKISKKIRGVLPASHLRLDQKNKPQPLSRTNRDSRSASPARMMPRRGVALPRTQSGTLGQQRSLSAATSTGFSFFSDDEDDENDEDGLIMENNPASQLESLFPESRMGFAEEEDKIDAMLPSRKRQSTTSSRPSKKRKTRSSSFLRTGSGTHRRQPKIIDHLGKASKPSSGMKLKSHRPKGKGRKNAAGPRKPSPPALGILDVTDVFPDRQGTSPDFIRIAARAARARTAQGRHKPAGKFFRLSTREDTEDVQSVLQDWTAGKLQPRNLSEISKHKTQAIRGPLSHIHNNQQTRFDPSISKARPAMQVNPLESSRKARRLLVSRRQQSMSDFVRKDPTPQDPIRLSVQSQPSHNIDLGAQRRPRFQHHSARPAQLEGSENDYSHRYPSTTFKSSKIALDALYRGTRKRPIPSANLQLSRFLADEDVVRPSIENRSSAECDVLEEAADNTSKRQRARKVGRQKQQPRLVDVGAAVYRQPTDPLILDCFATEAAADASDSKLQGLAKFGTRYTQNFDILPLPPGVFFHASTFVGSGRLSEILRDLRAQRLSPTPIVVSLNLAKTFSWGPWDENVSSEVGLCFDWLVDQLELDSSLPSSCLATAVMDVVMSVLEYMQQSLTFSGPLNETMFLSRMLEVLRDFCSRLRVSHITSHADVQKGVQVLSRICTLTFRLLCVARAKQEYAALSFEFENVLKSTAHKCSQLLLSQDLSVLRKLYDDLQYLSFRDGGIRRDQYAAEAWVILIQVLAAAKISRGSFWDVVGPVLTTADVARTIDAPTMEKMWYSMYTLLPLCEFDEHGVIIQGARRLASFDNWQLPQQMLKRIFSLYKSNPRQSPGFNEYCRSIVSRCHYLMVEWGWWKCSAVIGTVFDFFASQKLAHLRNEEVYTSPHFLEEFDQNPTLAVEPEDRCFHIFLKIVALALKQFSHVGDVKSIRNLVARLLPNHDRQYPKDEAIHQKDLASLRNHHDLLCTMFWASTSAQRPSLATIENLVERGRSHKEAFLVHIRAHANLARFAFSSNQEMEVYTRLNDWQEKDVSSLIDVHRNAELEIRNQAEEGTTEAQISEIVSSNKIQIEAQIFTLLAVWALNIGVTLSLHHAITVLNAHALAKTLSFARTNDRVLGLSINFKVLHQCLTIIDAYAEKVEEFRPEAQQQEGSTEDSQDSIGEVVEYMANRILPLREKSEIPSLYDFLALLARDCLAQEPEGDEEITLTHLVRTWARVVMLFVGTATPDVEKYVIFGRFAVFENREKYKTAKKYWPFFLANLLRHSNDLDYFRIPSFNLELQWLLVLIDPHAVKSFEIDLTNQMVAKGSYLCKSIDTDKASAVVKFKGAVSTMNAILTRSSSQSTNNLPFENAGPVFSDMIRSVETAMQKNLISMEPGSREHKEYLSKVQDVIAHTKAFGRTFWRPSLFFSERSAHYWPDEADPHQFGPTLISYCLRLETEPEKASSEMFFFLYYQWETHVKSHNIKAYIHHLRECTKYWSLVRFMLADLIPVTLQASFKTHSWVLCFHFMQAVVGRVRHILDDSIEKCEFKSVDQLEDKKQKAEWVYTKVLNILAFGADAPGFSKSTLAVLVDFWYSLDYSLRMHNRNELGDRLEPPYGANNVLERFLAASCGFSNDFHHRIQVQTSEHLDSESIVKELINATEKGWELCHVHGQTYVVKSKDSKSDGWVRLPFTAEHVLRSTYRRG</sequence>
<feature type="compositionally biased region" description="Low complexity" evidence="1">
    <location>
        <begin position="540"/>
        <end position="552"/>
    </location>
</feature>
<evidence type="ECO:0008006" key="4">
    <source>
        <dbReference type="Google" id="ProtNLM"/>
    </source>
</evidence>
<feature type="compositionally biased region" description="Acidic residues" evidence="1">
    <location>
        <begin position="553"/>
        <end position="565"/>
    </location>
</feature>
<dbReference type="GO" id="GO:0031297">
    <property type="term" value="P:replication fork processing"/>
    <property type="evidence" value="ECO:0007669"/>
    <property type="project" value="InterPro"/>
</dbReference>
<dbReference type="EMBL" id="FJOG01000003">
    <property type="protein sequence ID" value="CZR52785.1"/>
    <property type="molecule type" value="Genomic_DNA"/>
</dbReference>
<evidence type="ECO:0000313" key="2">
    <source>
        <dbReference type="EMBL" id="CZR52785.1"/>
    </source>
</evidence>
<dbReference type="OrthoDB" id="2386201at2759"/>
<feature type="region of interest" description="Disordered" evidence="1">
    <location>
        <begin position="801"/>
        <end position="864"/>
    </location>
</feature>
<feature type="region of interest" description="Disordered" evidence="1">
    <location>
        <begin position="1"/>
        <end position="100"/>
    </location>
</feature>
<feature type="compositionally biased region" description="Low complexity" evidence="1">
    <location>
        <begin position="459"/>
        <end position="474"/>
    </location>
</feature>
<feature type="compositionally biased region" description="Basic residues" evidence="1">
    <location>
        <begin position="342"/>
        <end position="358"/>
    </location>
</feature>
<feature type="compositionally biased region" description="Basic residues" evidence="1">
    <location>
        <begin position="651"/>
        <end position="662"/>
    </location>
</feature>
<evidence type="ECO:0000256" key="1">
    <source>
        <dbReference type="SAM" id="MobiDB-lite"/>
    </source>
</evidence>
<feature type="compositionally biased region" description="Basic and acidic residues" evidence="1">
    <location>
        <begin position="20"/>
        <end position="34"/>
    </location>
</feature>
<feature type="compositionally biased region" description="Acidic residues" evidence="1">
    <location>
        <begin position="266"/>
        <end position="279"/>
    </location>
</feature>
<proteinExistence type="predicted"/>
<gene>
    <name evidence="2" type="ORF">PAC_02662</name>
</gene>
<dbReference type="Pfam" id="PF09462">
    <property type="entry name" value="Mus7"/>
    <property type="match status" value="1"/>
</dbReference>
<dbReference type="GO" id="GO:0035361">
    <property type="term" value="C:Cul8-RING ubiquitin ligase complex"/>
    <property type="evidence" value="ECO:0007669"/>
    <property type="project" value="TreeGrafter"/>
</dbReference>
<feature type="compositionally biased region" description="Polar residues" evidence="1">
    <location>
        <begin position="529"/>
        <end position="539"/>
    </location>
</feature>
<dbReference type="PANTHER" id="PTHR28122:SF1">
    <property type="entry name" value="E3 UBIQUITIN-PROTEIN LIGASE SUBSTRATE RECEPTOR MMS22"/>
    <property type="match status" value="1"/>
</dbReference>
<feature type="compositionally biased region" description="Low complexity" evidence="1">
    <location>
        <begin position="77"/>
        <end position="91"/>
    </location>
</feature>
<dbReference type="InterPro" id="IPR019021">
    <property type="entry name" value="Mms22"/>
</dbReference>
<dbReference type="GO" id="GO:0000724">
    <property type="term" value="P:double-strand break repair via homologous recombination"/>
    <property type="evidence" value="ECO:0007669"/>
    <property type="project" value="TreeGrafter"/>
</dbReference>
<reference evidence="2 3" key="1">
    <citation type="submission" date="2016-03" db="EMBL/GenBank/DDBJ databases">
        <authorList>
            <person name="Ploux O."/>
        </authorList>
    </citation>
    <scope>NUCLEOTIDE SEQUENCE [LARGE SCALE GENOMIC DNA]</scope>
    <source>
        <strain evidence="2 3">UAMH 11012</strain>
    </source>
</reference>
<protein>
    <recommendedName>
        <fullName evidence="4">Protein mms22</fullName>
    </recommendedName>
</protein>
<feature type="compositionally biased region" description="Acidic residues" evidence="1">
    <location>
        <begin position="35"/>
        <end position="51"/>
    </location>
</feature>
<feature type="compositionally biased region" description="Basic and acidic residues" evidence="1">
    <location>
        <begin position="1"/>
        <end position="10"/>
    </location>
</feature>
<dbReference type="GO" id="GO:0005634">
    <property type="term" value="C:nucleus"/>
    <property type="evidence" value="ECO:0007669"/>
    <property type="project" value="InterPro"/>
</dbReference>
<feature type="compositionally biased region" description="Pro residues" evidence="1">
    <location>
        <begin position="157"/>
        <end position="170"/>
    </location>
</feature>
<dbReference type="Proteomes" id="UP000184330">
    <property type="component" value="Unassembled WGS sequence"/>
</dbReference>
<feature type="compositionally biased region" description="Polar residues" evidence="1">
    <location>
        <begin position="60"/>
        <end position="76"/>
    </location>
</feature>
<accession>A0A1L7WJ20</accession>
<dbReference type="STRING" id="576137.A0A1L7WJ20"/>
<feature type="compositionally biased region" description="Acidic residues" evidence="1">
    <location>
        <begin position="311"/>
        <end position="327"/>
    </location>
</feature>
<feature type="compositionally biased region" description="Polar residues" evidence="1">
    <location>
        <begin position="197"/>
        <end position="207"/>
    </location>
</feature>
<keyword evidence="3" id="KW-1185">Reference proteome</keyword>